<reference evidence="1" key="1">
    <citation type="submission" date="2021-02" db="EMBL/GenBank/DDBJ databases">
        <authorList>
            <person name="Dougan E. K."/>
            <person name="Rhodes N."/>
            <person name="Thang M."/>
            <person name="Chan C."/>
        </authorList>
    </citation>
    <scope>NUCLEOTIDE SEQUENCE</scope>
</reference>
<evidence type="ECO:0000313" key="1">
    <source>
        <dbReference type="EMBL" id="CAE7904126.1"/>
    </source>
</evidence>
<accession>A0A813BK12</accession>
<gene>
    <name evidence="1" type="primary">Ovostatin</name>
    <name evidence="1" type="ORF">SNEC2469_LOCUS30547</name>
</gene>
<keyword evidence="2" id="KW-1185">Reference proteome</keyword>
<organism evidence="1 2">
    <name type="scientific">Symbiodinium necroappetens</name>
    <dbReference type="NCBI Taxonomy" id="1628268"/>
    <lineage>
        <taxon>Eukaryota</taxon>
        <taxon>Sar</taxon>
        <taxon>Alveolata</taxon>
        <taxon>Dinophyceae</taxon>
        <taxon>Suessiales</taxon>
        <taxon>Symbiodiniaceae</taxon>
        <taxon>Symbiodinium</taxon>
    </lineage>
</organism>
<dbReference type="Proteomes" id="UP000601435">
    <property type="component" value="Unassembled WGS sequence"/>
</dbReference>
<evidence type="ECO:0000313" key="2">
    <source>
        <dbReference type="Proteomes" id="UP000601435"/>
    </source>
</evidence>
<dbReference type="EMBL" id="CAJNJA010071517">
    <property type="protein sequence ID" value="CAE7904126.1"/>
    <property type="molecule type" value="Genomic_DNA"/>
</dbReference>
<comment type="caution">
    <text evidence="1">The sequence shown here is derived from an EMBL/GenBank/DDBJ whole genome shotgun (WGS) entry which is preliminary data.</text>
</comment>
<name>A0A813BK12_9DINO</name>
<proteinExistence type="predicted"/>
<sequence>MARELPLPQAWYQTALEESLLLDALRHLIPDERPLCIPPAASMASRNDIIELARKLLSPAEYDNFLMYATALSQHLLHMTEDIFPAAPACDLGPPAHPAEATARLYMDAQQGSLWTAVRAIVADLPFKMQQRQLSAKPVLTFSAGAYGHRSYVGLHKHTLQTPTVCRMVNALIRGLAPSLRWTTFSITCNCLNEVHVDKQNAAIDSLVLGLSHFTGGALWIQDSAGLQFEEVQDALVPGKLYEVSRRCYLMPAFARWHRTYQWQEGERVVLLAYAIGQHRCLSAEHRSHLDSLGFALPGC</sequence>
<dbReference type="OrthoDB" id="433138at2759"/>
<protein>
    <submittedName>
        <fullName evidence="1">Ovostatin protein</fullName>
    </submittedName>
</protein>
<dbReference type="AlphaFoldDB" id="A0A813BK12"/>